<evidence type="ECO:0000313" key="5">
    <source>
        <dbReference type="EMBL" id="GIE13841.1"/>
    </source>
</evidence>
<dbReference type="InterPro" id="IPR016032">
    <property type="entry name" value="Sig_transdc_resp-reg_C-effctor"/>
</dbReference>
<dbReference type="Gene3D" id="3.40.50.300">
    <property type="entry name" value="P-loop containing nucleotide triphosphate hydrolases"/>
    <property type="match status" value="1"/>
</dbReference>
<dbReference type="PROSITE" id="PS00622">
    <property type="entry name" value="HTH_LUXR_1"/>
    <property type="match status" value="1"/>
</dbReference>
<accession>A0A919J300</accession>
<dbReference type="GO" id="GO:0003677">
    <property type="term" value="F:DNA binding"/>
    <property type="evidence" value="ECO:0007669"/>
    <property type="project" value="UniProtKB-KW"/>
</dbReference>
<dbReference type="EMBL" id="BOMM01000050">
    <property type="protein sequence ID" value="GIE13841.1"/>
    <property type="molecule type" value="Genomic_DNA"/>
</dbReference>
<keyword evidence="2" id="KW-0238">DNA-binding</keyword>
<evidence type="ECO:0000259" key="4">
    <source>
        <dbReference type="PROSITE" id="PS50043"/>
    </source>
</evidence>
<dbReference type="AlphaFoldDB" id="A0A919J300"/>
<dbReference type="SUPFAM" id="SSF46894">
    <property type="entry name" value="C-terminal effector domain of the bipartite response regulators"/>
    <property type="match status" value="1"/>
</dbReference>
<dbReference type="Proteomes" id="UP000598174">
    <property type="component" value="Unassembled WGS sequence"/>
</dbReference>
<dbReference type="InterPro" id="IPR036388">
    <property type="entry name" value="WH-like_DNA-bd_sf"/>
</dbReference>
<sequence length="917" mass="98049">MTAQPVAVRDGLVGRGTELALLDRVIGGIEHEGASLLVRGQPGVGKSSILRAAAETARHRGALVLPASGVESEAMLPFSGLHQLLLPLMSGLVALPPVQHDALSTAFGAMAGPPPELFLTALAALTLITDAAGSRPVVLVVDDVQWLDEPTQDVLAFVSRRIRHDPVVMISGLRDGHPVAISAADVIEINLPALDAESSRVLLAMSGDLTPADQRAVLSQAEGNPLALVELPTAWRSAGIDIFSSGPASVPLTTRLEHAFAARITELPPLTRDALLVAAVNATESLAEILAGTAILAGVGVSTECLEPAAESRLVAFDHVGVRFRHPLVRSGVLYNERLRRRQAAHAAMSEVLRFEPYRQVWHQAQSVDGPDDDVAARLDDSHVESIRRGSVLSAITALQRSAQLTSDPETRARRLLLAAQHAFGLGRADLVHRLVDAAEINDLSDLDQARAEWLRELFSEGKLGDSARVRELCALATRSAESGGLDLALDLLSSAALRCWWAVSDQSERAHVASTAESLTEAAADPRRTYAMVAADPLGRARQTRIRLETITAEGVSNVDQLRQLGMAARAAGADPLAADYFNGAESKLRERGQLGLLSQLLAVQAAVCLDLGNWRRAGQSLEEGRQLAKDTDQSTWRTGTVVVEAVYEGLTGDTDPALRHAAEVEAACAGQVAGDFRSLVQLARGTAHLSEGRHAAAYAALAPIFDPLGPCHHPREQLSAVMFLVEAAVGCGATEAVRAVVARLETLAETTQSPILGVHLLYARPMLAKNADAERLFQLGLAQDLTRWPWPRARIELAYGNWLRLGRRPAESRVLLRSALATFEVLGARGWARQARAGLRAAGEQIPIDGAETQASTLTPQEMQIARLVASGLSNREIGQQLYLSPRTIGSHLYRIFPKLGISSRAQLASRMSDL</sequence>
<evidence type="ECO:0000256" key="3">
    <source>
        <dbReference type="ARBA" id="ARBA00023163"/>
    </source>
</evidence>
<dbReference type="PROSITE" id="PS50043">
    <property type="entry name" value="HTH_LUXR_2"/>
    <property type="match status" value="1"/>
</dbReference>
<evidence type="ECO:0000256" key="2">
    <source>
        <dbReference type="ARBA" id="ARBA00023125"/>
    </source>
</evidence>
<dbReference type="InterPro" id="IPR041664">
    <property type="entry name" value="AAA_16"/>
</dbReference>
<dbReference type="GO" id="GO:0006355">
    <property type="term" value="P:regulation of DNA-templated transcription"/>
    <property type="evidence" value="ECO:0007669"/>
    <property type="project" value="InterPro"/>
</dbReference>
<gene>
    <name evidence="5" type="ORF">Afe05nite_56810</name>
</gene>
<keyword evidence="1" id="KW-0805">Transcription regulation</keyword>
<dbReference type="Gene3D" id="1.10.10.10">
    <property type="entry name" value="Winged helix-like DNA-binding domain superfamily/Winged helix DNA-binding domain"/>
    <property type="match status" value="1"/>
</dbReference>
<dbReference type="CDD" id="cd06170">
    <property type="entry name" value="LuxR_C_like"/>
    <property type="match status" value="1"/>
</dbReference>
<comment type="caution">
    <text evidence="5">The sequence shown here is derived from an EMBL/GenBank/DDBJ whole genome shotgun (WGS) entry which is preliminary data.</text>
</comment>
<proteinExistence type="predicted"/>
<dbReference type="PRINTS" id="PR00038">
    <property type="entry name" value="HTHLUXR"/>
</dbReference>
<keyword evidence="3" id="KW-0804">Transcription</keyword>
<dbReference type="RefSeq" id="WP_203820266.1">
    <property type="nucleotide sequence ID" value="NZ_BAAABP010000002.1"/>
</dbReference>
<dbReference type="Pfam" id="PF13191">
    <property type="entry name" value="AAA_16"/>
    <property type="match status" value="1"/>
</dbReference>
<dbReference type="SMART" id="SM00421">
    <property type="entry name" value="HTH_LUXR"/>
    <property type="match status" value="1"/>
</dbReference>
<dbReference type="PANTHER" id="PTHR44688">
    <property type="entry name" value="DNA-BINDING TRANSCRIPTIONAL ACTIVATOR DEVR_DOSR"/>
    <property type="match status" value="1"/>
</dbReference>
<protein>
    <submittedName>
        <fullName evidence="5">LuxR family transcriptional regulator</fullName>
    </submittedName>
</protein>
<organism evidence="5 6">
    <name type="scientific">Paractinoplanes ferrugineus</name>
    <dbReference type="NCBI Taxonomy" id="113564"/>
    <lineage>
        <taxon>Bacteria</taxon>
        <taxon>Bacillati</taxon>
        <taxon>Actinomycetota</taxon>
        <taxon>Actinomycetes</taxon>
        <taxon>Micromonosporales</taxon>
        <taxon>Micromonosporaceae</taxon>
        <taxon>Paractinoplanes</taxon>
    </lineage>
</organism>
<dbReference type="InterPro" id="IPR000792">
    <property type="entry name" value="Tscrpt_reg_LuxR_C"/>
</dbReference>
<keyword evidence="6" id="KW-1185">Reference proteome</keyword>
<dbReference type="SUPFAM" id="SSF52540">
    <property type="entry name" value="P-loop containing nucleoside triphosphate hydrolases"/>
    <property type="match status" value="1"/>
</dbReference>
<evidence type="ECO:0000313" key="6">
    <source>
        <dbReference type="Proteomes" id="UP000598174"/>
    </source>
</evidence>
<name>A0A919J300_9ACTN</name>
<evidence type="ECO:0000256" key="1">
    <source>
        <dbReference type="ARBA" id="ARBA00023015"/>
    </source>
</evidence>
<reference evidence="5" key="1">
    <citation type="submission" date="2021-01" db="EMBL/GenBank/DDBJ databases">
        <title>Whole genome shotgun sequence of Actinoplanes ferrugineus NBRC 15555.</title>
        <authorList>
            <person name="Komaki H."/>
            <person name="Tamura T."/>
        </authorList>
    </citation>
    <scope>NUCLEOTIDE SEQUENCE</scope>
    <source>
        <strain evidence="5">NBRC 15555</strain>
    </source>
</reference>
<dbReference type="PANTHER" id="PTHR44688:SF16">
    <property type="entry name" value="DNA-BINDING TRANSCRIPTIONAL ACTIVATOR DEVR_DOSR"/>
    <property type="match status" value="1"/>
</dbReference>
<feature type="domain" description="HTH luxR-type" evidence="4">
    <location>
        <begin position="853"/>
        <end position="917"/>
    </location>
</feature>
<dbReference type="Pfam" id="PF00196">
    <property type="entry name" value="GerE"/>
    <property type="match status" value="1"/>
</dbReference>
<dbReference type="InterPro" id="IPR027417">
    <property type="entry name" value="P-loop_NTPase"/>
</dbReference>